<feature type="compositionally biased region" description="Basic and acidic residues" evidence="6">
    <location>
        <begin position="143"/>
        <end position="154"/>
    </location>
</feature>
<dbReference type="FunFam" id="2.60.40.10:FF:000813">
    <property type="entry name" value="Vesicle-associated protein 1-1"/>
    <property type="match status" value="1"/>
</dbReference>
<dbReference type="GO" id="GO:0035091">
    <property type="term" value="F:phosphatidylinositol binding"/>
    <property type="evidence" value="ECO:0007669"/>
    <property type="project" value="UniProtKB-ARBA"/>
</dbReference>
<dbReference type="Proteomes" id="UP001214628">
    <property type="component" value="Chromosome 7"/>
</dbReference>
<evidence type="ECO:0000256" key="2">
    <source>
        <dbReference type="ARBA" id="ARBA00008932"/>
    </source>
</evidence>
<dbReference type="Gene3D" id="2.60.40.10">
    <property type="entry name" value="Immunoglobulins"/>
    <property type="match status" value="1"/>
</dbReference>
<evidence type="ECO:0000313" key="9">
    <source>
        <dbReference type="EMBL" id="WFD45073.1"/>
    </source>
</evidence>
<sequence length="331" mass="34782">MSVEISPHAQLGFARPLTQVVKRSLTVTNPHSQPVAFKVKTTAPKQYCVRPNSGRIEPGERVEVQVLLQPFKEEPPTNAKCRDKFLVQSALISAEKETLPMADFWAMQEREKDQVAEHKIRCVFLPPSSATVPEESEDGVSSPRDEPSTLDRAKSAAVAAGSATAAGAGAAYAAVVDQGSRLVNSQPQNNSSLSYSPSTTRSTGAEPPITIASLNNFSTSPQTATTRSYPSSGNYTTTSSSIPASTSYTSSIPSSGMVGAPTSSYGNVSSSSRSPAELEAEIQRLRAQLAATPGGSSVTRSDAVAQKSSGVPVHIVAAIAVGVFAVTYLFF</sequence>
<dbReference type="PANTHER" id="PTHR10809">
    <property type="entry name" value="VESICLE-ASSOCIATED MEMBRANE PROTEIN-ASSOCIATED PROTEIN"/>
    <property type="match status" value="1"/>
</dbReference>
<dbReference type="GO" id="GO:0051685">
    <property type="term" value="P:maintenance of ER location"/>
    <property type="evidence" value="ECO:0007669"/>
    <property type="project" value="UniProtKB-ARBA"/>
</dbReference>
<feature type="region of interest" description="Disordered" evidence="6">
    <location>
        <begin position="127"/>
        <end position="155"/>
    </location>
</feature>
<dbReference type="PIRSF" id="PIRSF019693">
    <property type="entry name" value="VAMP-associated"/>
    <property type="match status" value="1"/>
</dbReference>
<dbReference type="InterPro" id="IPR016763">
    <property type="entry name" value="VAP"/>
</dbReference>
<dbReference type="SUPFAM" id="SSF49354">
    <property type="entry name" value="PapD-like"/>
    <property type="match status" value="1"/>
</dbReference>
<evidence type="ECO:0000259" key="8">
    <source>
        <dbReference type="PROSITE" id="PS50202"/>
    </source>
</evidence>
<dbReference type="GO" id="GO:0061709">
    <property type="term" value="P:reticulophagy"/>
    <property type="evidence" value="ECO:0007669"/>
    <property type="project" value="UniProtKB-ARBA"/>
</dbReference>
<dbReference type="AlphaFoldDB" id="A0AAF0JFT9"/>
<dbReference type="GO" id="GO:0090158">
    <property type="term" value="P:endoplasmic reticulum membrane organization"/>
    <property type="evidence" value="ECO:0007669"/>
    <property type="project" value="TreeGrafter"/>
</dbReference>
<dbReference type="PROSITE" id="PS50202">
    <property type="entry name" value="MSP"/>
    <property type="match status" value="1"/>
</dbReference>
<feature type="compositionally biased region" description="Polar residues" evidence="6">
    <location>
        <begin position="212"/>
        <end position="234"/>
    </location>
</feature>
<feature type="transmembrane region" description="Helical" evidence="7">
    <location>
        <begin position="311"/>
        <end position="330"/>
    </location>
</feature>
<evidence type="ECO:0000256" key="1">
    <source>
        <dbReference type="ARBA" id="ARBA00004211"/>
    </source>
</evidence>
<keyword evidence="4 7" id="KW-1133">Transmembrane helix</keyword>
<keyword evidence="10" id="KW-1185">Reference proteome</keyword>
<dbReference type="GO" id="GO:0140506">
    <property type="term" value="F:endoplasmic reticulum-autophagosome adaptor activity"/>
    <property type="evidence" value="ECO:0007669"/>
    <property type="project" value="UniProtKB-ARBA"/>
</dbReference>
<dbReference type="InterPro" id="IPR008962">
    <property type="entry name" value="PapD-like_sf"/>
</dbReference>
<evidence type="ECO:0000256" key="3">
    <source>
        <dbReference type="ARBA" id="ARBA00022692"/>
    </source>
</evidence>
<dbReference type="GO" id="GO:0001786">
    <property type="term" value="F:phosphatidylserine binding"/>
    <property type="evidence" value="ECO:0007669"/>
    <property type="project" value="UniProtKB-ARBA"/>
</dbReference>
<evidence type="ECO:0000256" key="6">
    <source>
        <dbReference type="SAM" id="MobiDB-lite"/>
    </source>
</evidence>
<keyword evidence="3 7" id="KW-0812">Transmembrane</keyword>
<keyword evidence="5 7" id="KW-0472">Membrane</keyword>
<evidence type="ECO:0000313" key="10">
    <source>
        <dbReference type="Proteomes" id="UP001214628"/>
    </source>
</evidence>
<evidence type="ECO:0000256" key="7">
    <source>
        <dbReference type="SAM" id="Phobius"/>
    </source>
</evidence>
<feature type="region of interest" description="Disordered" evidence="6">
    <location>
        <begin position="183"/>
        <end position="256"/>
    </location>
</feature>
<name>A0AAF0JFT9_9BASI</name>
<dbReference type="Pfam" id="PF00635">
    <property type="entry name" value="Motile_Sperm"/>
    <property type="match status" value="1"/>
</dbReference>
<dbReference type="GO" id="GO:0005886">
    <property type="term" value="C:plasma membrane"/>
    <property type="evidence" value="ECO:0007669"/>
    <property type="project" value="TreeGrafter"/>
</dbReference>
<feature type="compositionally biased region" description="Low complexity" evidence="6">
    <location>
        <begin position="235"/>
        <end position="255"/>
    </location>
</feature>
<dbReference type="PANTHER" id="PTHR10809:SF6">
    <property type="entry name" value="AT11025P-RELATED"/>
    <property type="match status" value="1"/>
</dbReference>
<organism evidence="9 10">
    <name type="scientific">Malassezia psittaci</name>
    <dbReference type="NCBI Taxonomy" id="1821823"/>
    <lineage>
        <taxon>Eukaryota</taxon>
        <taxon>Fungi</taxon>
        <taxon>Dikarya</taxon>
        <taxon>Basidiomycota</taxon>
        <taxon>Ustilaginomycotina</taxon>
        <taxon>Malasseziomycetes</taxon>
        <taxon>Malasseziales</taxon>
        <taxon>Malasseziaceae</taxon>
        <taxon>Malassezia</taxon>
    </lineage>
</organism>
<comment type="similarity">
    <text evidence="2">Belongs to the VAMP-associated protein (VAP) (TC 9.B.17) family.</text>
</comment>
<proteinExistence type="inferred from homology"/>
<dbReference type="EMBL" id="CP118381">
    <property type="protein sequence ID" value="WFD45073.1"/>
    <property type="molecule type" value="Genomic_DNA"/>
</dbReference>
<dbReference type="GO" id="GO:1902647">
    <property type="term" value="P:negative regulation of 1-phosphatidyl-1D-myo-inositol 4,5-bisphosphate biosynthetic process"/>
    <property type="evidence" value="ECO:0007669"/>
    <property type="project" value="UniProtKB-ARBA"/>
</dbReference>
<feature type="compositionally biased region" description="Low complexity" evidence="6">
    <location>
        <begin position="184"/>
        <end position="203"/>
    </location>
</feature>
<dbReference type="GO" id="GO:0061817">
    <property type="term" value="P:endoplasmic reticulum-plasma membrane tethering"/>
    <property type="evidence" value="ECO:0007669"/>
    <property type="project" value="UniProtKB-ARBA"/>
</dbReference>
<dbReference type="GO" id="GO:0033149">
    <property type="term" value="F:FFAT motif binding"/>
    <property type="evidence" value="ECO:0007669"/>
    <property type="project" value="TreeGrafter"/>
</dbReference>
<gene>
    <name evidence="9" type="primary">SCS2</name>
    <name evidence="9" type="ORF">MPSI1_003750</name>
</gene>
<comment type="subcellular location">
    <subcellularLocation>
        <location evidence="1">Membrane</location>
        <topology evidence="1">Single-pass type IV membrane protein</topology>
    </subcellularLocation>
</comment>
<reference evidence="9" key="1">
    <citation type="submission" date="2023-02" db="EMBL/GenBank/DDBJ databases">
        <title>Mating type loci evolution in Malassezia.</title>
        <authorList>
            <person name="Coelho M.A."/>
        </authorList>
    </citation>
    <scope>NUCLEOTIDE SEQUENCE</scope>
    <source>
        <strain evidence="9">CBS 14136</strain>
    </source>
</reference>
<feature type="domain" description="MSP" evidence="8">
    <location>
        <begin position="2"/>
        <end position="125"/>
    </location>
</feature>
<dbReference type="InterPro" id="IPR013783">
    <property type="entry name" value="Ig-like_fold"/>
</dbReference>
<protein>
    <submittedName>
        <fullName evidence="9">Phosphatidylinositol-binding protein scs2</fullName>
    </submittedName>
</protein>
<evidence type="ECO:0000256" key="4">
    <source>
        <dbReference type="ARBA" id="ARBA00022989"/>
    </source>
</evidence>
<accession>A0AAF0JFT9</accession>
<dbReference type="GO" id="GO:0007009">
    <property type="term" value="P:plasma membrane organization"/>
    <property type="evidence" value="ECO:0007669"/>
    <property type="project" value="UniProtKB-ARBA"/>
</dbReference>
<dbReference type="GO" id="GO:0160219">
    <property type="term" value="C:cortical endoplasmic reticulum membrane"/>
    <property type="evidence" value="ECO:0007669"/>
    <property type="project" value="UniProtKB-ARBA"/>
</dbReference>
<dbReference type="InterPro" id="IPR000535">
    <property type="entry name" value="MSP_dom"/>
</dbReference>
<dbReference type="GO" id="GO:0160214">
    <property type="term" value="F:endoplasmic reticulum-plasma membrane adaptor activity"/>
    <property type="evidence" value="ECO:0007669"/>
    <property type="project" value="UniProtKB-ARBA"/>
</dbReference>
<evidence type="ECO:0000256" key="5">
    <source>
        <dbReference type="ARBA" id="ARBA00023136"/>
    </source>
</evidence>